<protein>
    <submittedName>
        <fullName evidence="1">Uncharacterized protein</fullName>
    </submittedName>
</protein>
<dbReference type="AlphaFoldDB" id="A0A2N0Z994"/>
<accession>A0A2N0Z994</accession>
<sequence length="195" mass="22798">MAYEDRKDVQLNIDDILENNYLIADLMLVPDLRERLKNATSEDFEKLIAYFEDKDNVEAFAFVLSDHYENYLKTKSKRTYDFKMMIDSLLEIAGWGAYAILMEAAYQLLYNYKKQDKAVEQFIKALESYRIDGVLDLATHYPERFNEEQKKLIERGRNEVRRNAIPVLSENEVSSSVIAEALGMTIEEVKEVLEN</sequence>
<dbReference type="RefSeq" id="WP_101226451.1">
    <property type="nucleotide sequence ID" value="NZ_JARSFA010000027.1"/>
</dbReference>
<dbReference type="EMBL" id="PISD01000078">
    <property type="protein sequence ID" value="PKG26084.1"/>
    <property type="molecule type" value="Genomic_DNA"/>
</dbReference>
<organism evidence="1 2">
    <name type="scientific">Cytobacillus horneckiae</name>
    <dbReference type="NCBI Taxonomy" id="549687"/>
    <lineage>
        <taxon>Bacteria</taxon>
        <taxon>Bacillati</taxon>
        <taxon>Bacillota</taxon>
        <taxon>Bacilli</taxon>
        <taxon>Bacillales</taxon>
        <taxon>Bacillaceae</taxon>
        <taxon>Cytobacillus</taxon>
    </lineage>
</organism>
<evidence type="ECO:0000313" key="2">
    <source>
        <dbReference type="Proteomes" id="UP000233343"/>
    </source>
</evidence>
<evidence type="ECO:0000313" key="1">
    <source>
        <dbReference type="EMBL" id="PKG26084.1"/>
    </source>
</evidence>
<dbReference type="Proteomes" id="UP000233343">
    <property type="component" value="Unassembled WGS sequence"/>
</dbReference>
<comment type="caution">
    <text evidence="1">The sequence shown here is derived from an EMBL/GenBank/DDBJ whole genome shotgun (WGS) entry which is preliminary data.</text>
</comment>
<gene>
    <name evidence="1" type="ORF">CWS20_25930</name>
</gene>
<proteinExistence type="predicted"/>
<name>A0A2N0Z994_9BACI</name>
<keyword evidence="2" id="KW-1185">Reference proteome</keyword>
<reference evidence="1 2" key="1">
    <citation type="journal article" date="2010" name="Int. J. Syst. Evol. Microbiol.">
        <title>Bacillus horneckiae sp. nov., isolated from a spacecraft-assembly clean room.</title>
        <authorList>
            <person name="Vaishampayan P."/>
            <person name="Probst A."/>
            <person name="Krishnamurthi S."/>
            <person name="Ghosh S."/>
            <person name="Osman S."/>
            <person name="McDowall A."/>
            <person name="Ruckmani A."/>
            <person name="Mayilraj S."/>
            <person name="Venkateswaran K."/>
        </authorList>
    </citation>
    <scope>NUCLEOTIDE SEQUENCE [LARGE SCALE GENOMIC DNA]</scope>
    <source>
        <strain evidence="2">1PO1SC</strain>
    </source>
</reference>